<dbReference type="InterPro" id="IPR007410">
    <property type="entry name" value="LpqE-like"/>
</dbReference>
<dbReference type="eggNOG" id="COG2847">
    <property type="taxonomic scope" value="Bacteria"/>
</dbReference>
<dbReference type="SUPFAM" id="SSF110087">
    <property type="entry name" value="DR1885-like metal-binding protein"/>
    <property type="match status" value="1"/>
</dbReference>
<dbReference type="HOGENOM" id="CLU_100939_1_1_4"/>
<dbReference type="STRING" id="522306.CAP2UW1_3422"/>
<dbReference type="OrthoDB" id="9796962at2"/>
<dbReference type="PANTHER" id="PTHR36302:SF1">
    <property type="entry name" value="COPPER CHAPERONE PCU(A)C"/>
    <property type="match status" value="1"/>
</dbReference>
<dbReference type="Pfam" id="PF04314">
    <property type="entry name" value="PCuAC"/>
    <property type="match status" value="1"/>
</dbReference>
<reference evidence="2" key="1">
    <citation type="submission" date="2009-08" db="EMBL/GenBank/DDBJ databases">
        <authorList>
            <consortium name="US DOE Joint Genome Institute"/>
            <person name="Lucas S."/>
            <person name="Copeland A."/>
            <person name="Lapidus A."/>
            <person name="Glavina del Rio T."/>
            <person name="Dalin E."/>
            <person name="Tice H."/>
            <person name="Bruce D."/>
            <person name="Barry K."/>
            <person name="Pitluck S."/>
            <person name="Lowry S."/>
            <person name="Larimer F."/>
            <person name="Land M."/>
            <person name="Hauser L."/>
            <person name="Kyrpides N."/>
            <person name="Ivanova N."/>
            <person name="McMahon K.D."/>
            <person name="Hugenholtz P."/>
        </authorList>
    </citation>
    <scope>NUCLEOTIDE SEQUENCE</scope>
    <source>
        <strain evidence="2">UW-1</strain>
    </source>
</reference>
<protein>
    <recommendedName>
        <fullName evidence="3">Copper chaperone PCu(A)C</fullName>
    </recommendedName>
</protein>
<dbReference type="InterPro" id="IPR036182">
    <property type="entry name" value="PCuAC_sf"/>
</dbReference>
<dbReference type="Gene3D" id="2.60.40.1890">
    <property type="entry name" value="PCu(A)C copper chaperone"/>
    <property type="match status" value="1"/>
</dbReference>
<organism evidence="2">
    <name type="scientific">Accumulibacter regalis</name>
    <dbReference type="NCBI Taxonomy" id="522306"/>
    <lineage>
        <taxon>Bacteria</taxon>
        <taxon>Pseudomonadati</taxon>
        <taxon>Pseudomonadota</taxon>
        <taxon>Betaproteobacteria</taxon>
        <taxon>Candidatus Accumulibacter</taxon>
    </lineage>
</organism>
<reference evidence="2" key="2">
    <citation type="submission" date="2009-09" db="EMBL/GenBank/DDBJ databases">
        <title>Complete sequence of chromosome of Candidatus Accumulibacter phosphatis clade IIA str. UW-1.</title>
        <authorList>
            <consortium name="US DOE Joint Genome Institute"/>
            <person name="Martin H.G."/>
            <person name="Ivanova N."/>
            <person name="Kunin V."/>
            <person name="Warnecke F."/>
            <person name="Barry K."/>
            <person name="He S."/>
            <person name="Salamov A."/>
            <person name="Szeto E."/>
            <person name="Dalin E."/>
            <person name="Pangilinan J.L."/>
            <person name="Lapidus A."/>
            <person name="Lowry S."/>
            <person name="Kyrpides N.C."/>
            <person name="McMahon K.D."/>
            <person name="Hugenholtz P."/>
        </authorList>
    </citation>
    <scope>NUCLEOTIDE SEQUENCE [LARGE SCALE GENOMIC DNA]</scope>
    <source>
        <strain evidence="2">UW-1</strain>
    </source>
</reference>
<dbReference type="EMBL" id="CP001715">
    <property type="protein sequence ID" value="ACV36682.1"/>
    <property type="molecule type" value="Genomic_DNA"/>
</dbReference>
<gene>
    <name evidence="2" type="ordered locus">CAP2UW1_3422</name>
</gene>
<dbReference type="PANTHER" id="PTHR36302">
    <property type="entry name" value="BLR7088 PROTEIN"/>
    <property type="match status" value="1"/>
</dbReference>
<accession>C7RJ71</accession>
<feature type="signal peptide" evidence="1">
    <location>
        <begin position="1"/>
        <end position="45"/>
    </location>
</feature>
<feature type="chain" id="PRO_5002982702" description="Copper chaperone PCu(A)C" evidence="1">
    <location>
        <begin position="46"/>
        <end position="182"/>
    </location>
</feature>
<evidence type="ECO:0000256" key="1">
    <source>
        <dbReference type="SAM" id="SignalP"/>
    </source>
</evidence>
<dbReference type="KEGG" id="app:CAP2UW1_3422"/>
<evidence type="ECO:0000313" key="2">
    <source>
        <dbReference type="EMBL" id="ACV36682.1"/>
    </source>
</evidence>
<evidence type="ECO:0008006" key="3">
    <source>
        <dbReference type="Google" id="ProtNLM"/>
    </source>
</evidence>
<dbReference type="InterPro" id="IPR058248">
    <property type="entry name" value="Lxx211020-like"/>
</dbReference>
<dbReference type="AlphaFoldDB" id="C7RJ71"/>
<proteinExistence type="predicted"/>
<keyword evidence="1" id="KW-0732">Signal</keyword>
<sequence length="182" mass="19519" precursor="true">MIGPTCHGCPDPTSTCPPEKFKAMKFRSSAITLAAALAMPLSTLAGEADLTVVAPYVRMVPPGTPNSAAFMTIANNGTSDRRLVKADSPVARAVELHSHTNEQGLMRMRQVSAIEIKAKSRTELKSGGYHVMLIDLRQPLKEGETVALTLTFDDGSMSRVDAPVRKPQALLEAEQASAHGRH</sequence>
<name>C7RJ71_ACCRE</name>